<sequence length="225" mass="25237">MPQLKETNRVSQNKTMIQKMVRVCLWLSVAETAGIIALMPQINTMLFKNDSGSRTLSIYMLSILIVSFINLLIAVTSGDDEKNIHKLVLFGMSLVAKAALNVILVPRYGIAGSALATVLSECVIMFGILTIYKFDRKFLALDKKFTSNLIKLGLIMAVFVRVVVSFLNNYLAMTRANSVLVNIIAIPLGALVYLKLSKRWHMLTKAEWEILPMGKYITKFMKIED</sequence>
<name>A0A386PQP5_9LACO</name>
<feature type="transmembrane region" description="Helical" evidence="6">
    <location>
        <begin position="179"/>
        <end position="196"/>
    </location>
</feature>
<evidence type="ECO:0000256" key="3">
    <source>
        <dbReference type="ARBA" id="ARBA00022692"/>
    </source>
</evidence>
<protein>
    <submittedName>
        <fullName evidence="7">Uncharacterized protein</fullName>
    </submittedName>
</protein>
<evidence type="ECO:0000256" key="6">
    <source>
        <dbReference type="SAM" id="Phobius"/>
    </source>
</evidence>
<feature type="transmembrane region" description="Helical" evidence="6">
    <location>
        <begin position="87"/>
        <end position="104"/>
    </location>
</feature>
<keyword evidence="5 6" id="KW-0472">Membrane</keyword>
<proteinExistence type="predicted"/>
<dbReference type="InterPro" id="IPR050833">
    <property type="entry name" value="Poly_Biosynth_Transport"/>
</dbReference>
<accession>A0A386PQP5</accession>
<dbReference type="PANTHER" id="PTHR30250:SF11">
    <property type="entry name" value="O-ANTIGEN TRANSPORTER-RELATED"/>
    <property type="match status" value="1"/>
</dbReference>
<feature type="transmembrane region" description="Helical" evidence="6">
    <location>
        <begin position="20"/>
        <end position="38"/>
    </location>
</feature>
<gene>
    <name evidence="7" type="ORF">D1B17_02210</name>
</gene>
<dbReference type="AlphaFoldDB" id="A0A386PQP5"/>
<keyword evidence="8" id="KW-1185">Reference proteome</keyword>
<organism evidence="7 8">
    <name type="scientific">Companilactobacillus zhachilii</name>
    <dbReference type="NCBI Taxonomy" id="2304606"/>
    <lineage>
        <taxon>Bacteria</taxon>
        <taxon>Bacillati</taxon>
        <taxon>Bacillota</taxon>
        <taxon>Bacilli</taxon>
        <taxon>Lactobacillales</taxon>
        <taxon>Lactobacillaceae</taxon>
        <taxon>Companilactobacillus</taxon>
    </lineage>
</organism>
<keyword evidence="3 6" id="KW-0812">Transmembrane</keyword>
<evidence type="ECO:0000256" key="2">
    <source>
        <dbReference type="ARBA" id="ARBA00022475"/>
    </source>
</evidence>
<dbReference type="PANTHER" id="PTHR30250">
    <property type="entry name" value="PST FAMILY PREDICTED COLANIC ACID TRANSPORTER"/>
    <property type="match status" value="1"/>
</dbReference>
<evidence type="ECO:0000313" key="7">
    <source>
        <dbReference type="EMBL" id="AYE37538.1"/>
    </source>
</evidence>
<feature type="transmembrane region" description="Helical" evidence="6">
    <location>
        <begin position="152"/>
        <end position="173"/>
    </location>
</feature>
<evidence type="ECO:0000256" key="5">
    <source>
        <dbReference type="ARBA" id="ARBA00023136"/>
    </source>
</evidence>
<feature type="transmembrane region" description="Helical" evidence="6">
    <location>
        <begin position="58"/>
        <end position="75"/>
    </location>
</feature>
<dbReference type="KEGG" id="lzh:D1B17_02210"/>
<evidence type="ECO:0000313" key="8">
    <source>
        <dbReference type="Proteomes" id="UP000267208"/>
    </source>
</evidence>
<keyword evidence="4 6" id="KW-1133">Transmembrane helix</keyword>
<dbReference type="Proteomes" id="UP000267208">
    <property type="component" value="Chromosome"/>
</dbReference>
<dbReference type="GO" id="GO:0005886">
    <property type="term" value="C:plasma membrane"/>
    <property type="evidence" value="ECO:0007669"/>
    <property type="project" value="UniProtKB-SubCell"/>
</dbReference>
<feature type="transmembrane region" description="Helical" evidence="6">
    <location>
        <begin position="110"/>
        <end position="132"/>
    </location>
</feature>
<dbReference type="EMBL" id="CP031933">
    <property type="protein sequence ID" value="AYE37538.1"/>
    <property type="molecule type" value="Genomic_DNA"/>
</dbReference>
<keyword evidence="2" id="KW-1003">Cell membrane</keyword>
<dbReference type="RefSeq" id="WP_120141811.1">
    <property type="nucleotide sequence ID" value="NZ_CP031933.2"/>
</dbReference>
<comment type="subcellular location">
    <subcellularLocation>
        <location evidence="1">Cell membrane</location>
        <topology evidence="1">Multi-pass membrane protein</topology>
    </subcellularLocation>
</comment>
<reference evidence="8" key="1">
    <citation type="submission" date="2018-08" db="EMBL/GenBank/DDBJ databases">
        <title>Genome of Lactobacillus sp. HBUAS52074.</title>
        <authorList>
            <person name="Guo Z."/>
            <person name="Zhang Z.D."/>
        </authorList>
    </citation>
    <scope>NUCLEOTIDE SEQUENCE [LARGE SCALE GENOMIC DNA]</scope>
    <source>
        <strain evidence="8">HBUAS52074</strain>
    </source>
</reference>
<dbReference type="OrthoDB" id="9775950at2"/>
<evidence type="ECO:0000256" key="1">
    <source>
        <dbReference type="ARBA" id="ARBA00004651"/>
    </source>
</evidence>
<evidence type="ECO:0000256" key="4">
    <source>
        <dbReference type="ARBA" id="ARBA00022989"/>
    </source>
</evidence>